<evidence type="ECO:0008006" key="3">
    <source>
        <dbReference type="Google" id="ProtNLM"/>
    </source>
</evidence>
<dbReference type="KEGG" id="flt:Sv326_1015"/>
<protein>
    <recommendedName>
        <fullName evidence="3">CARDB domain-containing protein</fullName>
    </recommendedName>
</protein>
<dbReference type="AlphaFoldDB" id="A0A7D5XK31"/>
<proteinExistence type="predicted"/>
<sequence>MTTFHISTKFYPIRLNAFMRNEVELTIEIENTGKEPLWTQCEVAVPAAVSLAADKEVERGRINVGIVNPNEIMTKKCKIYGSAKSYPDVYSIKLTVYGFGKDAAIVAREDKTVELRCERIR</sequence>
<name>A0A7D5XK31_FERL1</name>
<evidence type="ECO:0000313" key="1">
    <source>
        <dbReference type="EMBL" id="QLJ53190.1"/>
    </source>
</evidence>
<dbReference type="EMBL" id="CP058998">
    <property type="protein sequence ID" value="QLJ53190.1"/>
    <property type="molecule type" value="Genomic_DNA"/>
</dbReference>
<reference evidence="2" key="1">
    <citation type="submission" date="2020-07" db="EMBL/GenBank/DDBJ databases">
        <title>Metabolic diversity and evolutionary history of the archaeal phylum ###Micrarchaeota### uncovered from a freshwater lake metagenome.</title>
        <authorList>
            <person name="Kadnikov V.V."/>
            <person name="Savvichev A.S."/>
            <person name="Mardanov A.V."/>
            <person name="Beletsky A.V."/>
            <person name="Chupakov A.V."/>
            <person name="Kokryatskaya N.M."/>
            <person name="Pimenov N.V."/>
            <person name="Ravin N.V."/>
        </authorList>
    </citation>
    <scope>NUCLEOTIDE SEQUENCE [LARGE SCALE GENOMIC DNA]</scope>
</reference>
<organism evidence="1 2">
    <name type="scientific">Fermentimicrarchaeum limneticum</name>
    <dbReference type="NCBI Taxonomy" id="2795018"/>
    <lineage>
        <taxon>Archaea</taxon>
        <taxon>Candidatus Micrarchaeota</taxon>
        <taxon>Candidatus Fermentimicrarchaeales</taxon>
        <taxon>Candidatus Fermentimicrarchaeaceae</taxon>
        <taxon>Candidatus Fermentimicrarchaeum</taxon>
    </lineage>
</organism>
<evidence type="ECO:0000313" key="2">
    <source>
        <dbReference type="Proteomes" id="UP000510821"/>
    </source>
</evidence>
<gene>
    <name evidence="1" type="ORF">Sv326_1015</name>
</gene>
<dbReference type="Proteomes" id="UP000510821">
    <property type="component" value="Chromosome"/>
</dbReference>
<accession>A0A7D5XK31</accession>